<comment type="caution">
    <text evidence="4">The sequence shown here is derived from an EMBL/GenBank/DDBJ whole genome shotgun (WGS) entry which is preliminary data.</text>
</comment>
<dbReference type="GO" id="GO:0048029">
    <property type="term" value="F:monosaccharide binding"/>
    <property type="evidence" value="ECO:0007669"/>
    <property type="project" value="TreeGrafter"/>
</dbReference>
<dbReference type="GO" id="GO:0051156">
    <property type="term" value="P:glucose 6-phosphate metabolic process"/>
    <property type="evidence" value="ECO:0007669"/>
    <property type="project" value="TreeGrafter"/>
</dbReference>
<dbReference type="GO" id="GO:0006096">
    <property type="term" value="P:glycolytic process"/>
    <property type="evidence" value="ECO:0007669"/>
    <property type="project" value="UniProtKB-KW"/>
</dbReference>
<dbReference type="GO" id="GO:0006094">
    <property type="term" value="P:gluconeogenesis"/>
    <property type="evidence" value="ECO:0007669"/>
    <property type="project" value="UniProtKB-KW"/>
</dbReference>
<evidence type="ECO:0000313" key="4">
    <source>
        <dbReference type="EMBL" id="RHZ89739.1"/>
    </source>
</evidence>
<proteinExistence type="predicted"/>
<dbReference type="GO" id="GO:0097367">
    <property type="term" value="F:carbohydrate derivative binding"/>
    <property type="evidence" value="ECO:0007669"/>
    <property type="project" value="InterPro"/>
</dbReference>
<dbReference type="AlphaFoldDB" id="A0A397JN07"/>
<name>A0A397JN07_9GLOM</name>
<evidence type="ECO:0000313" key="5">
    <source>
        <dbReference type="Proteomes" id="UP000266861"/>
    </source>
</evidence>
<keyword evidence="3" id="KW-0413">Isomerase</keyword>
<sequence length="179" mass="20506">MKELKVEEFRDKLFNGEHINFTEDRAVLHIALRKVSNNPICDNGVNVVPEYYRSIETYSKPGLKKHFLSNIDGTHFAEVLKKLNLEITIFIIASKTFTTKKILLMQIPQRNGSLNVKKIVTEFGINLANMFKFWDWRYSLWSGSSLYLSLGSSLYLSLGSTSSSVQERKRGGYETTSVK</sequence>
<gene>
    <name evidence="4" type="ORF">Glove_11g67</name>
</gene>
<dbReference type="SUPFAM" id="SSF53697">
    <property type="entry name" value="SIS domain"/>
    <property type="match status" value="1"/>
</dbReference>
<dbReference type="PANTHER" id="PTHR11469">
    <property type="entry name" value="GLUCOSE-6-PHOSPHATE ISOMERASE"/>
    <property type="match status" value="1"/>
</dbReference>
<dbReference type="Pfam" id="PF00342">
    <property type="entry name" value="PGI"/>
    <property type="match status" value="2"/>
</dbReference>
<dbReference type="InterPro" id="IPR001672">
    <property type="entry name" value="G6P_Isomerase"/>
</dbReference>
<dbReference type="GO" id="GO:0004347">
    <property type="term" value="F:glucose-6-phosphate isomerase activity"/>
    <property type="evidence" value="ECO:0007669"/>
    <property type="project" value="InterPro"/>
</dbReference>
<dbReference type="PROSITE" id="PS51463">
    <property type="entry name" value="P_GLUCOSE_ISOMERASE_3"/>
    <property type="match status" value="1"/>
</dbReference>
<evidence type="ECO:0008006" key="6">
    <source>
        <dbReference type="Google" id="ProtNLM"/>
    </source>
</evidence>
<dbReference type="OrthoDB" id="5831190at2759"/>
<organism evidence="4 5">
    <name type="scientific">Diversispora epigaea</name>
    <dbReference type="NCBI Taxonomy" id="1348612"/>
    <lineage>
        <taxon>Eukaryota</taxon>
        <taxon>Fungi</taxon>
        <taxon>Fungi incertae sedis</taxon>
        <taxon>Mucoromycota</taxon>
        <taxon>Glomeromycotina</taxon>
        <taxon>Glomeromycetes</taxon>
        <taxon>Diversisporales</taxon>
        <taxon>Diversisporaceae</taxon>
        <taxon>Diversispora</taxon>
    </lineage>
</organism>
<dbReference type="Proteomes" id="UP000266861">
    <property type="component" value="Unassembled WGS sequence"/>
</dbReference>
<keyword evidence="5" id="KW-1185">Reference proteome</keyword>
<dbReference type="PANTHER" id="PTHR11469:SF1">
    <property type="entry name" value="GLUCOSE-6-PHOSPHATE ISOMERASE"/>
    <property type="match status" value="1"/>
</dbReference>
<accession>A0A397JN07</accession>
<protein>
    <recommendedName>
        <fullName evidence="6">Glucose-6-phosphate isomerase</fullName>
    </recommendedName>
</protein>
<keyword evidence="1" id="KW-0312">Gluconeogenesis</keyword>
<evidence type="ECO:0000256" key="3">
    <source>
        <dbReference type="ARBA" id="ARBA00023235"/>
    </source>
</evidence>
<dbReference type="InterPro" id="IPR046348">
    <property type="entry name" value="SIS_dom_sf"/>
</dbReference>
<dbReference type="STRING" id="1348612.A0A397JN07"/>
<dbReference type="EMBL" id="PQFF01000009">
    <property type="protein sequence ID" value="RHZ89739.1"/>
    <property type="molecule type" value="Genomic_DNA"/>
</dbReference>
<keyword evidence="2" id="KW-0324">Glycolysis</keyword>
<reference evidence="4 5" key="1">
    <citation type="submission" date="2018-08" db="EMBL/GenBank/DDBJ databases">
        <title>Genome and evolution of the arbuscular mycorrhizal fungus Diversispora epigaea (formerly Glomus versiforme) and its bacterial endosymbionts.</title>
        <authorList>
            <person name="Sun X."/>
            <person name="Fei Z."/>
            <person name="Harrison M."/>
        </authorList>
    </citation>
    <scope>NUCLEOTIDE SEQUENCE [LARGE SCALE GENOMIC DNA]</scope>
    <source>
        <strain evidence="4 5">IT104</strain>
    </source>
</reference>
<evidence type="ECO:0000256" key="2">
    <source>
        <dbReference type="ARBA" id="ARBA00023152"/>
    </source>
</evidence>
<dbReference type="Gene3D" id="3.40.50.10490">
    <property type="entry name" value="Glucose-6-phosphate isomerase like protein, domain 1"/>
    <property type="match status" value="3"/>
</dbReference>
<evidence type="ECO:0000256" key="1">
    <source>
        <dbReference type="ARBA" id="ARBA00022432"/>
    </source>
</evidence>
<dbReference type="GO" id="GO:0005829">
    <property type="term" value="C:cytosol"/>
    <property type="evidence" value="ECO:0007669"/>
    <property type="project" value="TreeGrafter"/>
</dbReference>